<dbReference type="InterPro" id="IPR020084">
    <property type="entry name" value="NUDIX_hydrolase_CS"/>
</dbReference>
<dbReference type="Pfam" id="PF00293">
    <property type="entry name" value="NUDIX"/>
    <property type="match status" value="1"/>
</dbReference>
<dbReference type="RefSeq" id="WP_218095073.1">
    <property type="nucleotide sequence ID" value="NZ_CAJVAS010000037.1"/>
</dbReference>
<evidence type="ECO:0000313" key="4">
    <source>
        <dbReference type="EMBL" id="CAG7647249.1"/>
    </source>
</evidence>
<proteinExistence type="predicted"/>
<reference evidence="4" key="1">
    <citation type="submission" date="2021-06" db="EMBL/GenBank/DDBJ databases">
        <authorList>
            <person name="Criscuolo A."/>
        </authorList>
    </citation>
    <scope>NUCLEOTIDE SEQUENCE</scope>
    <source>
        <strain evidence="4">CIP111600</strain>
    </source>
</reference>
<dbReference type="Proteomes" id="UP000693672">
    <property type="component" value="Unassembled WGS sequence"/>
</dbReference>
<evidence type="ECO:0000256" key="1">
    <source>
        <dbReference type="ARBA" id="ARBA00001946"/>
    </source>
</evidence>
<dbReference type="EMBL" id="CAJVAS010000037">
    <property type="protein sequence ID" value="CAG7647249.1"/>
    <property type="molecule type" value="Genomic_DNA"/>
</dbReference>
<dbReference type="PANTHER" id="PTHR43046:SF2">
    <property type="entry name" value="8-OXO-DGTP DIPHOSPHATASE-RELATED"/>
    <property type="match status" value="1"/>
</dbReference>
<organism evidence="4 5">
    <name type="scientific">Paenibacillus solanacearum</name>
    <dbReference type="NCBI Taxonomy" id="2048548"/>
    <lineage>
        <taxon>Bacteria</taxon>
        <taxon>Bacillati</taxon>
        <taxon>Bacillota</taxon>
        <taxon>Bacilli</taxon>
        <taxon>Bacillales</taxon>
        <taxon>Paenibacillaceae</taxon>
        <taxon>Paenibacillus</taxon>
    </lineage>
</organism>
<accession>A0A916K9I9</accession>
<comment type="caution">
    <text evidence="4">The sequence shown here is derived from an EMBL/GenBank/DDBJ whole genome shotgun (WGS) entry which is preliminary data.</text>
</comment>
<sequence length="166" mass="19087">MSGSWHDSYVGKLRKTIGTQKIIVNAVRAILLDDEGRALFIRRRGDGGWGMPAGAMELDESVFDAMKREVKEETGLDVVQATLLAIYSSSETQSYTDRWGNRHHIIEYLFRVDEWTGTLEQETEESIDAQFFPLDRLPEASSALFAKHHQRVFRDYERFDSTLILE</sequence>
<dbReference type="AlphaFoldDB" id="A0A916K9I9"/>
<evidence type="ECO:0000256" key="2">
    <source>
        <dbReference type="ARBA" id="ARBA00022801"/>
    </source>
</evidence>
<dbReference type="InterPro" id="IPR000086">
    <property type="entry name" value="NUDIX_hydrolase_dom"/>
</dbReference>
<dbReference type="EC" id="3.6.1.-" evidence="4"/>
<keyword evidence="5" id="KW-1185">Reference proteome</keyword>
<dbReference type="PROSITE" id="PS00893">
    <property type="entry name" value="NUDIX_BOX"/>
    <property type="match status" value="1"/>
</dbReference>
<dbReference type="GO" id="GO:0016787">
    <property type="term" value="F:hydrolase activity"/>
    <property type="evidence" value="ECO:0007669"/>
    <property type="project" value="UniProtKB-KW"/>
</dbReference>
<gene>
    <name evidence="4" type="primary">rppH_5</name>
    <name evidence="4" type="ORF">PAESOLCIP111_05348</name>
</gene>
<feature type="domain" description="Nudix hydrolase" evidence="3">
    <location>
        <begin position="22"/>
        <end position="159"/>
    </location>
</feature>
<protein>
    <submittedName>
        <fullName evidence="4">RNA pyrophosphohydrolase</fullName>
        <ecNumber evidence="4">3.6.1.-</ecNumber>
    </submittedName>
</protein>
<evidence type="ECO:0000259" key="3">
    <source>
        <dbReference type="PROSITE" id="PS51462"/>
    </source>
</evidence>
<name>A0A916K9I9_9BACL</name>
<evidence type="ECO:0000313" key="5">
    <source>
        <dbReference type="Proteomes" id="UP000693672"/>
    </source>
</evidence>
<dbReference type="PANTHER" id="PTHR43046">
    <property type="entry name" value="GDP-MANNOSE MANNOSYL HYDROLASE"/>
    <property type="match status" value="1"/>
</dbReference>
<keyword evidence="2 4" id="KW-0378">Hydrolase</keyword>
<dbReference type="PROSITE" id="PS51462">
    <property type="entry name" value="NUDIX"/>
    <property type="match status" value="1"/>
</dbReference>
<comment type="cofactor">
    <cofactor evidence="1">
        <name>Mg(2+)</name>
        <dbReference type="ChEBI" id="CHEBI:18420"/>
    </cofactor>
</comment>